<evidence type="ECO:0000313" key="3">
    <source>
        <dbReference type="Proteomes" id="UP001157126"/>
    </source>
</evidence>
<evidence type="ECO:0000313" key="2">
    <source>
        <dbReference type="EMBL" id="GMA42194.1"/>
    </source>
</evidence>
<organism evidence="2 3">
    <name type="scientific">Mobilicoccus caccae</name>
    <dbReference type="NCBI Taxonomy" id="1859295"/>
    <lineage>
        <taxon>Bacteria</taxon>
        <taxon>Bacillati</taxon>
        <taxon>Actinomycetota</taxon>
        <taxon>Actinomycetes</taxon>
        <taxon>Micrococcales</taxon>
        <taxon>Dermatophilaceae</taxon>
        <taxon>Mobilicoccus</taxon>
    </lineage>
</organism>
<name>A0ABQ6IZQ1_9MICO</name>
<reference evidence="3" key="1">
    <citation type="journal article" date="2019" name="Int. J. Syst. Evol. Microbiol.">
        <title>The Global Catalogue of Microorganisms (GCM) 10K type strain sequencing project: providing services to taxonomists for standard genome sequencing and annotation.</title>
        <authorList>
            <consortium name="The Broad Institute Genomics Platform"/>
            <consortium name="The Broad Institute Genome Sequencing Center for Infectious Disease"/>
            <person name="Wu L."/>
            <person name="Ma J."/>
        </authorList>
    </citation>
    <scope>NUCLEOTIDE SEQUENCE [LARGE SCALE GENOMIC DNA]</scope>
    <source>
        <strain evidence="3">NBRC 113072</strain>
    </source>
</reference>
<accession>A0ABQ6IZQ1</accession>
<comment type="caution">
    <text evidence="2">The sequence shown here is derived from an EMBL/GenBank/DDBJ whole genome shotgun (WGS) entry which is preliminary data.</text>
</comment>
<keyword evidence="3" id="KW-1185">Reference proteome</keyword>
<dbReference type="EMBL" id="BSUO01000001">
    <property type="protein sequence ID" value="GMA42194.1"/>
    <property type="molecule type" value="Genomic_DNA"/>
</dbReference>
<protein>
    <submittedName>
        <fullName evidence="2">Uncharacterized protein</fullName>
    </submittedName>
</protein>
<sequence length="197" mass="21494">MTPDPWMAMGISGAAAFFTGIAAIFTGLSAWQTGRTAKAAVDQVELQRQIQIDAAQPYVWADIGEHPTKQGVIALRIKCEGPTAARNVRLTCDRSLPSDEQLATWAEKAQHAMEEGTSYLAPGRDLIWSLGVGHRVLREGADFRYRCSLSYDGPYGPVGPIDFVIDLGDWRTSNPNPPGSLNEIRLAIRDLAKAVEK</sequence>
<proteinExistence type="predicted"/>
<keyword evidence="1" id="KW-0812">Transmembrane</keyword>
<keyword evidence="1" id="KW-0472">Membrane</keyword>
<keyword evidence="1" id="KW-1133">Transmembrane helix</keyword>
<feature type="transmembrane region" description="Helical" evidence="1">
    <location>
        <begin position="6"/>
        <end position="28"/>
    </location>
</feature>
<gene>
    <name evidence="2" type="ORF">GCM10025883_42390</name>
</gene>
<evidence type="ECO:0000256" key="1">
    <source>
        <dbReference type="SAM" id="Phobius"/>
    </source>
</evidence>
<dbReference type="Proteomes" id="UP001157126">
    <property type="component" value="Unassembled WGS sequence"/>
</dbReference>